<organism evidence="4 5">
    <name type="scientific">Loktanella gaetbuli</name>
    <dbReference type="NCBI Taxonomy" id="2881335"/>
    <lineage>
        <taxon>Bacteria</taxon>
        <taxon>Pseudomonadati</taxon>
        <taxon>Pseudomonadota</taxon>
        <taxon>Alphaproteobacteria</taxon>
        <taxon>Rhodobacterales</taxon>
        <taxon>Roseobacteraceae</taxon>
        <taxon>Loktanella</taxon>
    </lineage>
</organism>
<evidence type="ECO:0000256" key="1">
    <source>
        <dbReference type="ARBA" id="ARBA00022729"/>
    </source>
</evidence>
<reference evidence="4" key="1">
    <citation type="submission" date="2021-10" db="EMBL/GenBank/DDBJ databases">
        <title>Loktanella gaetbuli sp. nov., isolated from a tidal flat.</title>
        <authorList>
            <person name="Park S."/>
            <person name="Yoon J.-H."/>
        </authorList>
    </citation>
    <scope>NUCLEOTIDE SEQUENCE</scope>
    <source>
        <strain evidence="4">TSTF-M6</strain>
    </source>
</reference>
<dbReference type="Pfam" id="PF02563">
    <property type="entry name" value="Poly_export"/>
    <property type="match status" value="1"/>
</dbReference>
<dbReference type="PROSITE" id="PS51257">
    <property type="entry name" value="PROKAR_LIPOPROTEIN"/>
    <property type="match status" value="1"/>
</dbReference>
<proteinExistence type="predicted"/>
<keyword evidence="5" id="KW-1185">Reference proteome</keyword>
<sequence length="375" mass="39407">MNVIMRTALLTVLTAGLAACNAPRGAGFQSEVLAASSTQVSDVDGTPVYDFSVFSVTRDSLPVLQAWPSNNTDRMSWISHQAQPQSMIITPGDTLAITIWDAEENSLLTAPGQRVAQLQNVKVGPDGRIFLPFVGNMRVSGMAPDTARTRIQEMLVNTVPSAQVQLSVDPGRANTANLVSGVRAPGVYPLPDRNVSLLTLLSLGGGVNDALPNPQVRLFRGNRSYGIGLNRLFDDPSLDTVIQGGDRVLIEADDRYFLSLGATTTESLHVFPKDEVTALDALAIIGGVNDARANPQAILVLREYAAADTVAGPVSSAGPPQERVVFTIDLTSADGLFSAGKFQIQPGDLVYATESPLGATASVIGLAGATLGLAN</sequence>
<evidence type="ECO:0000313" key="5">
    <source>
        <dbReference type="Proteomes" id="UP001138961"/>
    </source>
</evidence>
<gene>
    <name evidence="4" type="ORF">LGQ03_15710</name>
</gene>
<evidence type="ECO:0000259" key="3">
    <source>
        <dbReference type="Pfam" id="PF02563"/>
    </source>
</evidence>
<feature type="signal peptide" evidence="2">
    <location>
        <begin position="1"/>
        <end position="21"/>
    </location>
</feature>
<feature type="chain" id="PRO_5047054900" evidence="2">
    <location>
        <begin position="22"/>
        <end position="375"/>
    </location>
</feature>
<protein>
    <submittedName>
        <fullName evidence="4">Polysaccharide biosynthesis/export family protein</fullName>
    </submittedName>
</protein>
<dbReference type="PANTHER" id="PTHR33619:SF3">
    <property type="entry name" value="POLYSACCHARIDE EXPORT PROTEIN GFCE-RELATED"/>
    <property type="match status" value="1"/>
</dbReference>
<dbReference type="InterPro" id="IPR049712">
    <property type="entry name" value="Poly_export"/>
</dbReference>
<accession>A0ABS8BY74</accession>
<keyword evidence="1 2" id="KW-0732">Signal</keyword>
<dbReference type="RefSeq" id="WP_226749160.1">
    <property type="nucleotide sequence ID" value="NZ_JAJATZ010000010.1"/>
</dbReference>
<evidence type="ECO:0000313" key="4">
    <source>
        <dbReference type="EMBL" id="MCB5200683.1"/>
    </source>
</evidence>
<dbReference type="PANTHER" id="PTHR33619">
    <property type="entry name" value="POLYSACCHARIDE EXPORT PROTEIN GFCE-RELATED"/>
    <property type="match status" value="1"/>
</dbReference>
<feature type="domain" description="Polysaccharide export protein N-terminal" evidence="3">
    <location>
        <begin position="82"/>
        <end position="168"/>
    </location>
</feature>
<name>A0ABS8BY74_9RHOB</name>
<dbReference type="InterPro" id="IPR003715">
    <property type="entry name" value="Poly_export_N"/>
</dbReference>
<dbReference type="Gene3D" id="3.30.1950.10">
    <property type="entry name" value="wza like domain"/>
    <property type="match status" value="1"/>
</dbReference>
<dbReference type="EMBL" id="JAJATZ010000010">
    <property type="protein sequence ID" value="MCB5200683.1"/>
    <property type="molecule type" value="Genomic_DNA"/>
</dbReference>
<comment type="caution">
    <text evidence="4">The sequence shown here is derived from an EMBL/GenBank/DDBJ whole genome shotgun (WGS) entry which is preliminary data.</text>
</comment>
<dbReference type="Gene3D" id="3.10.560.10">
    <property type="entry name" value="Outer membrane lipoprotein wza domain like"/>
    <property type="match status" value="2"/>
</dbReference>
<evidence type="ECO:0000256" key="2">
    <source>
        <dbReference type="SAM" id="SignalP"/>
    </source>
</evidence>
<dbReference type="Proteomes" id="UP001138961">
    <property type="component" value="Unassembled WGS sequence"/>
</dbReference>